<proteinExistence type="predicted"/>
<comment type="caution">
    <text evidence="1">The sequence shown here is derived from an EMBL/GenBank/DDBJ whole genome shotgun (WGS) entry which is preliminary data.</text>
</comment>
<accession>A0ACC1IC40</accession>
<evidence type="ECO:0000313" key="1">
    <source>
        <dbReference type="EMBL" id="KAJ1892164.1"/>
    </source>
</evidence>
<gene>
    <name evidence="1" type="ORF">LPJ66_006503</name>
</gene>
<name>A0ACC1IC40_9FUNG</name>
<reference evidence="1" key="1">
    <citation type="submission" date="2022-07" db="EMBL/GenBank/DDBJ databases">
        <title>Phylogenomic reconstructions and comparative analyses of Kickxellomycotina fungi.</title>
        <authorList>
            <person name="Reynolds N.K."/>
            <person name="Stajich J.E."/>
            <person name="Barry K."/>
            <person name="Grigoriev I.V."/>
            <person name="Crous P."/>
            <person name="Smith M.E."/>
        </authorList>
    </citation>
    <scope>NUCLEOTIDE SEQUENCE</scope>
    <source>
        <strain evidence="1">Benny 63K</strain>
    </source>
</reference>
<organism evidence="1 2">
    <name type="scientific">Kickxella alabastrina</name>
    <dbReference type="NCBI Taxonomy" id="61397"/>
    <lineage>
        <taxon>Eukaryota</taxon>
        <taxon>Fungi</taxon>
        <taxon>Fungi incertae sedis</taxon>
        <taxon>Zoopagomycota</taxon>
        <taxon>Kickxellomycotina</taxon>
        <taxon>Kickxellomycetes</taxon>
        <taxon>Kickxellales</taxon>
        <taxon>Kickxellaceae</taxon>
        <taxon>Kickxella</taxon>
    </lineage>
</organism>
<sequence>MDLLSSVYASFPLASHEESSSVRQYFWATVVLSWLLTFVPQGGRSRNYSIVDRLWPLYPPTFLLQWIWQLQEHTVGKQLSSHALFLCALVFVWSLRLCYNSIRRGDYRVGAEDYRWIHVRQSFAWMHPVVGTVAWEVFNFGFISAFQLGLLYLIVWPARFLVLYGEEHAWSAPEVLLAVLMCALVLGEALADQQQFDFQQRKKKQHGGSSSSSSQQKEGGFVHKGLWRFSRHPNVFCEQAFWASLAVYCAVATGVDLGDCENAYYLLGPLVLIVLMWASVGLTERITLAKYPLYRAYQLRTSRLVPWVPATNAHVISTAAAAAPTAKKTR</sequence>
<evidence type="ECO:0000313" key="2">
    <source>
        <dbReference type="Proteomes" id="UP001150581"/>
    </source>
</evidence>
<protein>
    <submittedName>
        <fullName evidence="1">Uncharacterized protein</fullName>
    </submittedName>
</protein>
<dbReference type="Proteomes" id="UP001150581">
    <property type="component" value="Unassembled WGS sequence"/>
</dbReference>
<keyword evidence="2" id="KW-1185">Reference proteome</keyword>
<dbReference type="EMBL" id="JANBPG010001039">
    <property type="protein sequence ID" value="KAJ1892164.1"/>
    <property type="molecule type" value="Genomic_DNA"/>
</dbReference>